<protein>
    <submittedName>
        <fullName evidence="4">Response regulator</fullName>
    </submittedName>
</protein>
<dbReference type="Proteomes" id="UP000649573">
    <property type="component" value="Unassembled WGS sequence"/>
</dbReference>
<keyword evidence="5" id="KW-1185">Reference proteome</keyword>
<dbReference type="InterPro" id="IPR011006">
    <property type="entry name" value="CheY-like_superfamily"/>
</dbReference>
<evidence type="ECO:0000313" key="5">
    <source>
        <dbReference type="Proteomes" id="UP000649573"/>
    </source>
</evidence>
<evidence type="ECO:0000256" key="2">
    <source>
        <dbReference type="PROSITE-ProRule" id="PRU00169"/>
    </source>
</evidence>
<dbReference type="Pfam" id="PF00072">
    <property type="entry name" value="Response_reg"/>
    <property type="match status" value="1"/>
</dbReference>
<evidence type="ECO:0000256" key="1">
    <source>
        <dbReference type="ARBA" id="ARBA00022553"/>
    </source>
</evidence>
<dbReference type="EMBL" id="BMRE01000073">
    <property type="protein sequence ID" value="GGU80598.1"/>
    <property type="molecule type" value="Genomic_DNA"/>
</dbReference>
<dbReference type="PANTHER" id="PTHR44591">
    <property type="entry name" value="STRESS RESPONSE REGULATOR PROTEIN 1"/>
    <property type="match status" value="1"/>
</dbReference>
<name>A0ABQ2VGI5_9PSEU</name>
<dbReference type="SUPFAM" id="SSF52172">
    <property type="entry name" value="CheY-like"/>
    <property type="match status" value="1"/>
</dbReference>
<dbReference type="SMART" id="SM00448">
    <property type="entry name" value="REC"/>
    <property type="match status" value="1"/>
</dbReference>
<dbReference type="InterPro" id="IPR001789">
    <property type="entry name" value="Sig_transdc_resp-reg_receiver"/>
</dbReference>
<sequence>MLRERIVSGILARMSLAGLVLVVEDEDPVRRYTVSLLEELGFTVLQASDGTEAIAILRERSAEVSAMLLDHSMPGLSGEEVLAELEREGLTVPVVLTSGHDRTSLERRFAGHTIAGYLQKPFRLEKLEETVRLALAKRAQAS</sequence>
<organism evidence="4 5">
    <name type="scientific">Lentzea flava</name>
    <dbReference type="NCBI Taxonomy" id="103732"/>
    <lineage>
        <taxon>Bacteria</taxon>
        <taxon>Bacillati</taxon>
        <taxon>Actinomycetota</taxon>
        <taxon>Actinomycetes</taxon>
        <taxon>Pseudonocardiales</taxon>
        <taxon>Pseudonocardiaceae</taxon>
        <taxon>Lentzea</taxon>
    </lineage>
</organism>
<dbReference type="PANTHER" id="PTHR44591:SF3">
    <property type="entry name" value="RESPONSE REGULATORY DOMAIN-CONTAINING PROTEIN"/>
    <property type="match status" value="1"/>
</dbReference>
<dbReference type="Gene3D" id="3.40.50.2300">
    <property type="match status" value="1"/>
</dbReference>
<keyword evidence="1 2" id="KW-0597">Phosphoprotein</keyword>
<dbReference type="InterPro" id="IPR050595">
    <property type="entry name" value="Bact_response_regulator"/>
</dbReference>
<accession>A0ABQ2VGI5</accession>
<evidence type="ECO:0000259" key="3">
    <source>
        <dbReference type="PROSITE" id="PS50110"/>
    </source>
</evidence>
<feature type="modified residue" description="4-aspartylphosphate" evidence="2">
    <location>
        <position position="70"/>
    </location>
</feature>
<feature type="domain" description="Response regulatory" evidence="3">
    <location>
        <begin position="19"/>
        <end position="135"/>
    </location>
</feature>
<comment type="caution">
    <text evidence="4">The sequence shown here is derived from an EMBL/GenBank/DDBJ whole genome shotgun (WGS) entry which is preliminary data.</text>
</comment>
<evidence type="ECO:0000313" key="4">
    <source>
        <dbReference type="EMBL" id="GGU80598.1"/>
    </source>
</evidence>
<proteinExistence type="predicted"/>
<dbReference type="CDD" id="cd00156">
    <property type="entry name" value="REC"/>
    <property type="match status" value="1"/>
</dbReference>
<reference evidence="5" key="1">
    <citation type="journal article" date="2019" name="Int. J. Syst. Evol. Microbiol.">
        <title>The Global Catalogue of Microorganisms (GCM) 10K type strain sequencing project: providing services to taxonomists for standard genome sequencing and annotation.</title>
        <authorList>
            <consortium name="The Broad Institute Genomics Platform"/>
            <consortium name="The Broad Institute Genome Sequencing Center for Infectious Disease"/>
            <person name="Wu L."/>
            <person name="Ma J."/>
        </authorList>
    </citation>
    <scope>NUCLEOTIDE SEQUENCE [LARGE SCALE GENOMIC DNA]</scope>
    <source>
        <strain evidence="5">JCM 3296</strain>
    </source>
</reference>
<gene>
    <name evidence="4" type="ORF">GCM10010178_84170</name>
</gene>
<dbReference type="PROSITE" id="PS50110">
    <property type="entry name" value="RESPONSE_REGULATORY"/>
    <property type="match status" value="1"/>
</dbReference>